<dbReference type="PANTHER" id="PTHR24305">
    <property type="entry name" value="CYTOCHROME P450"/>
    <property type="match status" value="1"/>
</dbReference>
<keyword evidence="6" id="KW-0812">Transmembrane</keyword>
<dbReference type="GO" id="GO:0016705">
    <property type="term" value="F:oxidoreductase activity, acting on paired donors, with incorporation or reduction of molecular oxygen"/>
    <property type="evidence" value="ECO:0007669"/>
    <property type="project" value="InterPro"/>
</dbReference>
<sequence length="500" mass="51710">MADLWLYVSTIGVGLLVLLLVFELTASLSPKAGGLPAPPGLPFLGHWLTLHPLWPRAAAGDRGDPLLVRLSRWSAAHGGAFALRTGWLPRALLGGPRLVVVLSEPGAVHALMAAGEDTAPKSRRHYGWLEHIAKAKAISLTRAALSLGPGGLLDAGDAAARLSLDVLGLKMNYDFQAVEARGEVPLLRLLREVGQEVEAARSRPLGRAAPWFDDGAARAQLSCRILQELELWASIEASGPPPPEDVTLGAQLARLRSPPSLAASASVPAALPLERALSELAAALLLGAETTAAVLAAALYCLAANRAAQELLLAGWRVPAGAELWVDAFSMHRSPQHWRDPDTFRPERWEAAAAAALAGPSAATGSAAAPPSPDGRPYDGMCTVELEPGAEGEAVGQAGGGSRERAHGAGAADSGGGSGDEGAPPLCSPHAFMPFGSGPRSCLGQRLAVAEVKAALAVLLSYIVLQPAGEAAEGGLPLRRGMFLVPQGGVHVLVAPRKRA</sequence>
<comment type="cofactor">
    <cofactor evidence="1 3">
        <name>heme</name>
        <dbReference type="ChEBI" id="CHEBI:30413"/>
    </cofactor>
</comment>
<dbReference type="Gene3D" id="1.10.630.10">
    <property type="entry name" value="Cytochrome P450"/>
    <property type="match status" value="2"/>
</dbReference>
<dbReference type="GO" id="GO:0020037">
    <property type="term" value="F:heme binding"/>
    <property type="evidence" value="ECO:0007669"/>
    <property type="project" value="InterPro"/>
</dbReference>
<gene>
    <name evidence="7" type="ORF">GPECTOR_144g729</name>
</gene>
<dbReference type="InterPro" id="IPR001128">
    <property type="entry name" value="Cyt_P450"/>
</dbReference>
<evidence type="ECO:0000256" key="5">
    <source>
        <dbReference type="SAM" id="MobiDB-lite"/>
    </source>
</evidence>
<dbReference type="SUPFAM" id="SSF48264">
    <property type="entry name" value="Cytochrome P450"/>
    <property type="match status" value="1"/>
</dbReference>
<feature type="region of interest" description="Disordered" evidence="5">
    <location>
        <begin position="355"/>
        <end position="375"/>
    </location>
</feature>
<dbReference type="InterPro" id="IPR017972">
    <property type="entry name" value="Cyt_P450_CS"/>
</dbReference>
<dbReference type="InterPro" id="IPR036396">
    <property type="entry name" value="Cyt_P450_sf"/>
</dbReference>
<dbReference type="AlphaFoldDB" id="A0A150FXY8"/>
<dbReference type="STRING" id="33097.A0A150FXY8"/>
<dbReference type="OrthoDB" id="2789670at2759"/>
<dbReference type="PRINTS" id="PR00385">
    <property type="entry name" value="P450"/>
</dbReference>
<comment type="similarity">
    <text evidence="2 4">Belongs to the cytochrome P450 family.</text>
</comment>
<feature type="compositionally biased region" description="Low complexity" evidence="5">
    <location>
        <begin position="355"/>
        <end position="369"/>
    </location>
</feature>
<keyword evidence="4" id="KW-0560">Oxidoreductase</keyword>
<dbReference type="InterPro" id="IPR002401">
    <property type="entry name" value="Cyt_P450_E_grp-I"/>
</dbReference>
<keyword evidence="8" id="KW-1185">Reference proteome</keyword>
<keyword evidence="3 4" id="KW-0408">Iron</keyword>
<evidence type="ECO:0000256" key="4">
    <source>
        <dbReference type="RuleBase" id="RU000461"/>
    </source>
</evidence>
<organism evidence="7 8">
    <name type="scientific">Gonium pectorale</name>
    <name type="common">Green alga</name>
    <dbReference type="NCBI Taxonomy" id="33097"/>
    <lineage>
        <taxon>Eukaryota</taxon>
        <taxon>Viridiplantae</taxon>
        <taxon>Chlorophyta</taxon>
        <taxon>core chlorophytes</taxon>
        <taxon>Chlorophyceae</taxon>
        <taxon>CS clade</taxon>
        <taxon>Chlamydomonadales</taxon>
        <taxon>Volvocaceae</taxon>
        <taxon>Gonium</taxon>
    </lineage>
</organism>
<dbReference type="PRINTS" id="PR00463">
    <property type="entry name" value="EP450I"/>
</dbReference>
<reference evidence="8" key="1">
    <citation type="journal article" date="2016" name="Nat. Commun.">
        <title>The Gonium pectorale genome demonstrates co-option of cell cycle regulation during the evolution of multicellularity.</title>
        <authorList>
            <person name="Hanschen E.R."/>
            <person name="Marriage T.N."/>
            <person name="Ferris P.J."/>
            <person name="Hamaji T."/>
            <person name="Toyoda A."/>
            <person name="Fujiyama A."/>
            <person name="Neme R."/>
            <person name="Noguchi H."/>
            <person name="Minakuchi Y."/>
            <person name="Suzuki M."/>
            <person name="Kawai-Toyooka H."/>
            <person name="Smith D.R."/>
            <person name="Sparks H."/>
            <person name="Anderson J."/>
            <person name="Bakaric R."/>
            <person name="Luria V."/>
            <person name="Karger A."/>
            <person name="Kirschner M.W."/>
            <person name="Durand P.M."/>
            <person name="Michod R.E."/>
            <person name="Nozaki H."/>
            <person name="Olson B.J."/>
        </authorList>
    </citation>
    <scope>NUCLEOTIDE SEQUENCE [LARGE SCALE GENOMIC DNA]</scope>
    <source>
        <strain evidence="8">NIES-2863</strain>
    </source>
</reference>
<keyword evidence="4" id="KW-0503">Monooxygenase</keyword>
<dbReference type="Pfam" id="PF00067">
    <property type="entry name" value="p450"/>
    <property type="match status" value="2"/>
</dbReference>
<dbReference type="PANTHER" id="PTHR24305:SF166">
    <property type="entry name" value="CYTOCHROME P450 12A4, MITOCHONDRIAL-RELATED"/>
    <property type="match status" value="1"/>
</dbReference>
<evidence type="ECO:0000313" key="8">
    <source>
        <dbReference type="Proteomes" id="UP000075714"/>
    </source>
</evidence>
<comment type="caution">
    <text evidence="7">The sequence shown here is derived from an EMBL/GenBank/DDBJ whole genome shotgun (WGS) entry which is preliminary data.</text>
</comment>
<dbReference type="GO" id="GO:0004497">
    <property type="term" value="F:monooxygenase activity"/>
    <property type="evidence" value="ECO:0007669"/>
    <property type="project" value="UniProtKB-KW"/>
</dbReference>
<feature type="transmembrane region" description="Helical" evidence="6">
    <location>
        <begin position="6"/>
        <end position="26"/>
    </location>
</feature>
<keyword evidence="6" id="KW-0472">Membrane</keyword>
<evidence type="ECO:0000256" key="2">
    <source>
        <dbReference type="ARBA" id="ARBA00010617"/>
    </source>
</evidence>
<keyword evidence="3 4" id="KW-0479">Metal-binding</keyword>
<accession>A0A150FXY8</accession>
<evidence type="ECO:0000256" key="3">
    <source>
        <dbReference type="PIRSR" id="PIRSR602401-1"/>
    </source>
</evidence>
<dbReference type="GO" id="GO:0005506">
    <property type="term" value="F:iron ion binding"/>
    <property type="evidence" value="ECO:0007669"/>
    <property type="project" value="InterPro"/>
</dbReference>
<feature type="binding site" description="axial binding residue" evidence="3">
    <location>
        <position position="442"/>
    </location>
    <ligand>
        <name>heme</name>
        <dbReference type="ChEBI" id="CHEBI:30413"/>
    </ligand>
    <ligandPart>
        <name>Fe</name>
        <dbReference type="ChEBI" id="CHEBI:18248"/>
    </ligandPart>
</feature>
<keyword evidence="3 4" id="KW-0349">Heme</keyword>
<dbReference type="EMBL" id="LSYV01000144">
    <property type="protein sequence ID" value="KXZ42466.1"/>
    <property type="molecule type" value="Genomic_DNA"/>
</dbReference>
<name>A0A150FXY8_GONPE</name>
<dbReference type="Proteomes" id="UP000075714">
    <property type="component" value="Unassembled WGS sequence"/>
</dbReference>
<dbReference type="PROSITE" id="PS00086">
    <property type="entry name" value="CYTOCHROME_P450"/>
    <property type="match status" value="1"/>
</dbReference>
<evidence type="ECO:0000256" key="6">
    <source>
        <dbReference type="SAM" id="Phobius"/>
    </source>
</evidence>
<evidence type="ECO:0008006" key="9">
    <source>
        <dbReference type="Google" id="ProtNLM"/>
    </source>
</evidence>
<feature type="region of interest" description="Disordered" evidence="5">
    <location>
        <begin position="392"/>
        <end position="424"/>
    </location>
</feature>
<keyword evidence="6" id="KW-1133">Transmembrane helix</keyword>
<dbReference type="InterPro" id="IPR050121">
    <property type="entry name" value="Cytochrome_P450_monoxygenase"/>
</dbReference>
<evidence type="ECO:0000313" key="7">
    <source>
        <dbReference type="EMBL" id="KXZ42466.1"/>
    </source>
</evidence>
<proteinExistence type="inferred from homology"/>
<evidence type="ECO:0000256" key="1">
    <source>
        <dbReference type="ARBA" id="ARBA00001971"/>
    </source>
</evidence>
<protein>
    <recommendedName>
        <fullName evidence="9">Cytochrome P450</fullName>
    </recommendedName>
</protein>